<accession>A0ABX9A4W3</accession>
<name>A0ABX9A4W3_9SPHN</name>
<evidence type="ECO:0000313" key="2">
    <source>
        <dbReference type="Proteomes" id="UP000824321"/>
    </source>
</evidence>
<dbReference type="CDD" id="cd19166">
    <property type="entry name" value="HemeO-bac"/>
    <property type="match status" value="1"/>
</dbReference>
<evidence type="ECO:0000313" key="1">
    <source>
        <dbReference type="EMBL" id="QZD96265.1"/>
    </source>
</evidence>
<organism evidence="1 2">
    <name type="scientific">Qipengyuania gelatinilytica</name>
    <dbReference type="NCBI Taxonomy" id="2867231"/>
    <lineage>
        <taxon>Bacteria</taxon>
        <taxon>Pseudomonadati</taxon>
        <taxon>Pseudomonadota</taxon>
        <taxon>Alphaproteobacteria</taxon>
        <taxon>Sphingomonadales</taxon>
        <taxon>Erythrobacteraceae</taxon>
        <taxon>Qipengyuania</taxon>
    </lineage>
</organism>
<dbReference type="SUPFAM" id="SSF48613">
    <property type="entry name" value="Heme oxygenase-like"/>
    <property type="match status" value="1"/>
</dbReference>
<proteinExistence type="predicted"/>
<protein>
    <submittedName>
        <fullName evidence="1">Biliverdin-producing heme oxygenase</fullName>
    </submittedName>
</protein>
<dbReference type="RefSeq" id="WP_221431989.1">
    <property type="nucleotide sequence ID" value="NZ_CP081294.1"/>
</dbReference>
<dbReference type="InterPro" id="IPR016084">
    <property type="entry name" value="Haem_Oase-like_multi-hlx"/>
</dbReference>
<dbReference type="Proteomes" id="UP000824321">
    <property type="component" value="Chromosome"/>
</dbReference>
<reference evidence="1 2" key="1">
    <citation type="submission" date="2021-08" db="EMBL/GenBank/DDBJ databases">
        <title>Comparative Genomics Analysis of the Genus Qipengyuania Reveals Extensive Genetic Diversity and Metabolic Versatility, Including the Description of Fifteen Novel Species.</title>
        <authorList>
            <person name="Liu Y."/>
        </authorList>
    </citation>
    <scope>NUCLEOTIDE SEQUENCE [LARGE SCALE GENOMIC DNA]</scope>
    <source>
        <strain evidence="1 2">1NDH1</strain>
    </source>
</reference>
<dbReference type="EMBL" id="CP081294">
    <property type="protein sequence ID" value="QZD96265.1"/>
    <property type="molecule type" value="Genomic_DNA"/>
</dbReference>
<sequence length="163" mass="16869">MDRIAATMPLSSTGDYASFLGAQFAARAAMEDAFATTSPGKLGQPPQQTQLILADLAELGYAAPPPVSPLHLRGEAQALGAAWVVAGSSLGNRAMLAQRGKAGLGGAERFLSDPAMPAYFKRLLDVLESPANHASIEGVIDGAHEAFALFECAFAAQQLENAA</sequence>
<gene>
    <name evidence="1" type="ORF">K3136_06150</name>
</gene>
<keyword evidence="2" id="KW-1185">Reference proteome</keyword>
<dbReference type="Gene3D" id="1.20.910.10">
    <property type="entry name" value="Heme oxygenase-like"/>
    <property type="match status" value="1"/>
</dbReference>